<dbReference type="InterPro" id="IPR057326">
    <property type="entry name" value="KR_dom"/>
</dbReference>
<keyword evidence="2" id="KW-0560">Oxidoreductase</keyword>
<evidence type="ECO:0000259" key="3">
    <source>
        <dbReference type="SMART" id="SM00822"/>
    </source>
</evidence>
<keyword evidence="5" id="KW-1185">Reference proteome</keyword>
<dbReference type="OrthoDB" id="9804774at2"/>
<name>A0A5M3XEI2_9ACTN</name>
<dbReference type="FunFam" id="3.40.50.720:FF:000173">
    <property type="entry name" value="3-oxoacyl-[acyl-carrier protein] reductase"/>
    <property type="match status" value="1"/>
</dbReference>
<dbReference type="PRINTS" id="PR00080">
    <property type="entry name" value="SDRFAMILY"/>
</dbReference>
<protein>
    <submittedName>
        <fullName evidence="4">Beta-ketoacyl-ACP reductase</fullName>
    </submittedName>
</protein>
<evidence type="ECO:0000256" key="2">
    <source>
        <dbReference type="ARBA" id="ARBA00023002"/>
    </source>
</evidence>
<dbReference type="InterPro" id="IPR002347">
    <property type="entry name" value="SDR_fam"/>
</dbReference>
<dbReference type="Pfam" id="PF13561">
    <property type="entry name" value="adh_short_C2"/>
    <property type="match status" value="1"/>
</dbReference>
<dbReference type="PANTHER" id="PTHR42760">
    <property type="entry name" value="SHORT-CHAIN DEHYDROGENASES/REDUCTASES FAMILY MEMBER"/>
    <property type="match status" value="1"/>
</dbReference>
<accession>A0A5M3XEI2</accession>
<dbReference type="RefSeq" id="WP_155345075.1">
    <property type="nucleotide sequence ID" value="NZ_BAAAHM010000008.1"/>
</dbReference>
<dbReference type="SMART" id="SM00822">
    <property type="entry name" value="PKS_KR"/>
    <property type="match status" value="1"/>
</dbReference>
<proteinExistence type="inferred from homology"/>
<reference evidence="4 5" key="1">
    <citation type="submission" date="2019-10" db="EMBL/GenBank/DDBJ databases">
        <title>Whole genome shotgun sequence of Acrocarpospora pleiomorpha NBRC 16267.</title>
        <authorList>
            <person name="Ichikawa N."/>
            <person name="Kimura A."/>
            <person name="Kitahashi Y."/>
            <person name="Komaki H."/>
            <person name="Oguchi A."/>
        </authorList>
    </citation>
    <scope>NUCLEOTIDE SEQUENCE [LARGE SCALE GENOMIC DNA]</scope>
    <source>
        <strain evidence="4 5">NBRC 16267</strain>
    </source>
</reference>
<comment type="caution">
    <text evidence="4">The sequence shown here is derived from an EMBL/GenBank/DDBJ whole genome shotgun (WGS) entry which is preliminary data.</text>
</comment>
<evidence type="ECO:0000256" key="1">
    <source>
        <dbReference type="ARBA" id="ARBA00006484"/>
    </source>
</evidence>
<dbReference type="EMBL" id="BLAF01000014">
    <property type="protein sequence ID" value="GES20015.1"/>
    <property type="molecule type" value="Genomic_DNA"/>
</dbReference>
<sequence length="240" mass="25118">MTRIAVVTGGARGLGLAIARLLAARGHALVLVDRDDAVWDTVEELRTAGCAASAVVADLTGDEDVRRVRDFVRETHGPVDVLVNNAGITRDARLATMAEADFAAVVEVNLLAAMRLTFALETELRDGGSVVNMSSRAALGNFGQTNYVASKSGLIGFTRGLALRWSPRIRVNAVAPGLIDSPMSRAMPPQVLDGLVARIPAGRIGEPEDVAKAVAFLASDDASYITGQVLTVCGGRSIAP</sequence>
<dbReference type="SUPFAM" id="SSF51735">
    <property type="entry name" value="NAD(P)-binding Rossmann-fold domains"/>
    <property type="match status" value="1"/>
</dbReference>
<dbReference type="AlphaFoldDB" id="A0A5M3XEI2"/>
<dbReference type="PROSITE" id="PS00061">
    <property type="entry name" value="ADH_SHORT"/>
    <property type="match status" value="1"/>
</dbReference>
<dbReference type="PANTHER" id="PTHR42760:SF78">
    <property type="entry name" value="3-OXOACYL-[ACYL-CARRIER-PROTEIN] REDUCTASE [NADH]"/>
    <property type="match status" value="1"/>
</dbReference>
<dbReference type="InterPro" id="IPR036291">
    <property type="entry name" value="NAD(P)-bd_dom_sf"/>
</dbReference>
<gene>
    <name evidence="4" type="primary">fabG_4</name>
    <name evidence="4" type="ORF">Aple_029110</name>
</gene>
<organism evidence="4 5">
    <name type="scientific">Acrocarpospora pleiomorpha</name>
    <dbReference type="NCBI Taxonomy" id="90975"/>
    <lineage>
        <taxon>Bacteria</taxon>
        <taxon>Bacillati</taxon>
        <taxon>Actinomycetota</taxon>
        <taxon>Actinomycetes</taxon>
        <taxon>Streptosporangiales</taxon>
        <taxon>Streptosporangiaceae</taxon>
        <taxon>Acrocarpospora</taxon>
    </lineage>
</organism>
<dbReference type="Proteomes" id="UP000377595">
    <property type="component" value="Unassembled WGS sequence"/>
</dbReference>
<dbReference type="InterPro" id="IPR020904">
    <property type="entry name" value="Sc_DH/Rdtase_CS"/>
</dbReference>
<feature type="domain" description="Ketoreductase" evidence="3">
    <location>
        <begin position="3"/>
        <end position="182"/>
    </location>
</feature>
<dbReference type="PRINTS" id="PR00081">
    <property type="entry name" value="GDHRDH"/>
</dbReference>
<dbReference type="GO" id="GO:0016616">
    <property type="term" value="F:oxidoreductase activity, acting on the CH-OH group of donors, NAD or NADP as acceptor"/>
    <property type="evidence" value="ECO:0007669"/>
    <property type="project" value="TreeGrafter"/>
</dbReference>
<evidence type="ECO:0000313" key="5">
    <source>
        <dbReference type="Proteomes" id="UP000377595"/>
    </source>
</evidence>
<evidence type="ECO:0000313" key="4">
    <source>
        <dbReference type="EMBL" id="GES20015.1"/>
    </source>
</evidence>
<comment type="similarity">
    <text evidence="1">Belongs to the short-chain dehydrogenases/reductases (SDR) family.</text>
</comment>
<dbReference type="Gene3D" id="3.40.50.720">
    <property type="entry name" value="NAD(P)-binding Rossmann-like Domain"/>
    <property type="match status" value="1"/>
</dbReference>